<comment type="caution">
    <text evidence="5">The sequence shown here is derived from an EMBL/GenBank/DDBJ whole genome shotgun (WGS) entry which is preliminary data.</text>
</comment>
<evidence type="ECO:0000313" key="6">
    <source>
        <dbReference type="Proteomes" id="UP001199044"/>
    </source>
</evidence>
<sequence>MRITRWQSWFALLMLTASTLVHATIYSSPTLNEAAGLVDISPIQAKALASEYLNQRRLTEKAEKTPTTIARDEADSRIRTPGSTVDAMELLAQAEFNLGNSLTAYTVLEQAEKLTQQYQLPYLKLDVKLLHTRLRWLDTESAANANQALDDIEADFKNIQNADQLATGIEYKLKMLRAEVASKAGQTTTANHLFAEVETYLKKIKSTKTAIDYHITVGEHYLNHERYNLALSELLRAYWDAIENDSGALLAKTNTLLGRLFFERRVLDKSLLHLSQAADFYGKYDKSPVLARVLKRMGDTYFLQGKYNLALVHYFNVIDHESSNSDIEQVIETRLSLAATYLQLYNYPLASQYLQRAEELLNYSDIPRLKAKVALLNAGLAFHQKKTNDVINYSTKALQISRALSDTELEEQAYQLLSEGYEQSGQLARALQNMKYHNHLAQLRQDKLNRISEDAFRQQKEFVEQTLHMAGQEQELKRLKQEYGKFQKIAFGLFITSALFFLFLLRRGYIIQRQKDEIEELNSNLFTHSRSRLRNLRMLNARLATSLEKSSRSFEEWHIGELINEPLNDRLRFVMVDIPFMRNMYLQHGYTGGLELEHAFGAFLKSKLTGSQRIYHFSDSNLLYIEPNTDRNRPPEEMFEQFLGWVNEFEPHRHLNRNIRVGIADYPFLPRAYTAINDKELLDILLMATDIARGLSLQENSSHWVYFRAIDNAPAASFASNNIRRSCKYAINQGLVKVQSSFKNEDTIKKLLKAG</sequence>
<keyword evidence="1" id="KW-0802">TPR repeat</keyword>
<dbReference type="InterPro" id="IPR019734">
    <property type="entry name" value="TPR_rpt"/>
</dbReference>
<protein>
    <submittedName>
        <fullName evidence="5">Tetratricopeptide repeat protein</fullName>
    </submittedName>
</protein>
<evidence type="ECO:0000256" key="4">
    <source>
        <dbReference type="SAM" id="SignalP"/>
    </source>
</evidence>
<dbReference type="PROSITE" id="PS50005">
    <property type="entry name" value="TPR"/>
    <property type="match status" value="1"/>
</dbReference>
<organism evidence="5 6">
    <name type="scientific">Vibrio tritonius</name>
    <dbReference type="NCBI Taxonomy" id="1435069"/>
    <lineage>
        <taxon>Bacteria</taxon>
        <taxon>Pseudomonadati</taxon>
        <taxon>Pseudomonadota</taxon>
        <taxon>Gammaproteobacteria</taxon>
        <taxon>Vibrionales</taxon>
        <taxon>Vibrionaceae</taxon>
        <taxon>Vibrio</taxon>
    </lineage>
</organism>
<evidence type="ECO:0000313" key="5">
    <source>
        <dbReference type="EMBL" id="MCA2014477.1"/>
    </source>
</evidence>
<dbReference type="EMBL" id="JAIWIU010000001">
    <property type="protein sequence ID" value="MCA2014477.1"/>
    <property type="molecule type" value="Genomic_DNA"/>
</dbReference>
<evidence type="ECO:0000256" key="3">
    <source>
        <dbReference type="SAM" id="Phobius"/>
    </source>
</evidence>
<keyword evidence="3" id="KW-0472">Membrane</keyword>
<dbReference type="SMART" id="SM00028">
    <property type="entry name" value="TPR"/>
    <property type="match status" value="4"/>
</dbReference>
<feature type="chain" id="PRO_5045797206" evidence="4">
    <location>
        <begin position="24"/>
        <end position="755"/>
    </location>
</feature>
<accession>A0ABS7YFM3</accession>
<dbReference type="SUPFAM" id="SSF48452">
    <property type="entry name" value="TPR-like"/>
    <property type="match status" value="1"/>
</dbReference>
<feature type="repeat" description="TPR" evidence="1">
    <location>
        <begin position="291"/>
        <end position="324"/>
    </location>
</feature>
<dbReference type="Proteomes" id="UP001199044">
    <property type="component" value="Unassembled WGS sequence"/>
</dbReference>
<evidence type="ECO:0000256" key="1">
    <source>
        <dbReference type="PROSITE-ProRule" id="PRU00339"/>
    </source>
</evidence>
<reference evidence="6" key="1">
    <citation type="submission" date="2023-07" db="EMBL/GenBank/DDBJ databases">
        <title>Molecular identification of indigenous halophilic bacteria isolated from red sea cost, biodegradation of synthetic dyes and assessment of degraded metabolite toxicity.</title>
        <authorList>
            <person name="Chaieb K."/>
            <person name="Altayb H.N."/>
        </authorList>
    </citation>
    <scope>NUCLEOTIDE SEQUENCE [LARGE SCALE GENOMIC DNA]</scope>
    <source>
        <strain evidence="6">K20</strain>
    </source>
</reference>
<feature type="signal peptide" evidence="4">
    <location>
        <begin position="1"/>
        <end position="23"/>
    </location>
</feature>
<keyword evidence="3" id="KW-0812">Transmembrane</keyword>
<dbReference type="RefSeq" id="WP_225249144.1">
    <property type="nucleotide sequence ID" value="NZ_JAIWIU010000001.1"/>
</dbReference>
<dbReference type="Gene3D" id="1.25.40.10">
    <property type="entry name" value="Tetratricopeptide repeat domain"/>
    <property type="match status" value="1"/>
</dbReference>
<keyword evidence="6" id="KW-1185">Reference proteome</keyword>
<name>A0ABS7YFM3_9VIBR</name>
<keyword evidence="2" id="KW-0175">Coiled coil</keyword>
<keyword evidence="4" id="KW-0732">Signal</keyword>
<proteinExistence type="predicted"/>
<keyword evidence="3" id="KW-1133">Transmembrane helix</keyword>
<gene>
    <name evidence="5" type="ORF">LDJ79_00040</name>
</gene>
<evidence type="ECO:0000256" key="2">
    <source>
        <dbReference type="SAM" id="Coils"/>
    </source>
</evidence>
<feature type="coiled-coil region" evidence="2">
    <location>
        <begin position="462"/>
        <end position="489"/>
    </location>
</feature>
<dbReference type="InterPro" id="IPR011990">
    <property type="entry name" value="TPR-like_helical_dom_sf"/>
</dbReference>
<feature type="transmembrane region" description="Helical" evidence="3">
    <location>
        <begin position="486"/>
        <end position="505"/>
    </location>
</feature>